<evidence type="ECO:0000256" key="5">
    <source>
        <dbReference type="SAM" id="MobiDB-lite"/>
    </source>
</evidence>
<dbReference type="PANTHER" id="PTHR18896">
    <property type="entry name" value="PHOSPHOLIPASE D"/>
    <property type="match status" value="1"/>
</dbReference>
<dbReference type="OrthoDB" id="8828485at2"/>
<feature type="region of interest" description="Disordered" evidence="5">
    <location>
        <begin position="123"/>
        <end position="148"/>
    </location>
</feature>
<dbReference type="PANTHER" id="PTHR18896:SF76">
    <property type="entry name" value="PHOSPHOLIPASE"/>
    <property type="match status" value="1"/>
</dbReference>
<name>A0A0D5XVL5_9PSED</name>
<dbReference type="InterPro" id="IPR001736">
    <property type="entry name" value="PLipase_D/transphosphatidylase"/>
</dbReference>
<dbReference type="InterPro" id="IPR015679">
    <property type="entry name" value="PLipase_D_fam"/>
</dbReference>
<dbReference type="GO" id="GO:0009395">
    <property type="term" value="P:phospholipid catabolic process"/>
    <property type="evidence" value="ECO:0007669"/>
    <property type="project" value="TreeGrafter"/>
</dbReference>
<dbReference type="SUPFAM" id="SSF56024">
    <property type="entry name" value="Phospholipase D/nuclease"/>
    <property type="match status" value="2"/>
</dbReference>
<feature type="compositionally biased region" description="Gly residues" evidence="5">
    <location>
        <begin position="123"/>
        <end position="132"/>
    </location>
</feature>
<evidence type="ECO:0000259" key="6">
    <source>
        <dbReference type="PROSITE" id="PS50035"/>
    </source>
</evidence>
<keyword evidence="3" id="KW-0378">Hydrolase</keyword>
<reference evidence="7 8" key="1">
    <citation type="journal article" date="2015" name="Mol. Plant Microbe Interact.">
        <title>Comparative Genomic Analysis of Pseudomonas chlororaphis PCL1606 Reveals New Insight into Antifungal Compounds Involved in Biocontrol.</title>
        <authorList>
            <person name="Calderon C.E."/>
            <person name="Ramos C."/>
            <person name="de Vicente A."/>
            <person name="Cazorla F.M."/>
        </authorList>
    </citation>
    <scope>NUCLEOTIDE SEQUENCE [LARGE SCALE GENOMIC DNA]</scope>
    <source>
        <strain evidence="7 8">PCL1606</strain>
    </source>
</reference>
<proteinExistence type="predicted"/>
<evidence type="ECO:0000256" key="4">
    <source>
        <dbReference type="ARBA" id="ARBA00023098"/>
    </source>
</evidence>
<feature type="region of interest" description="Disordered" evidence="5">
    <location>
        <begin position="584"/>
        <end position="609"/>
    </location>
</feature>
<keyword evidence="4" id="KW-0443">Lipid metabolism</keyword>
<dbReference type="Pfam" id="PF13091">
    <property type="entry name" value="PLDc_2"/>
    <property type="match status" value="1"/>
</dbReference>
<keyword evidence="2" id="KW-0677">Repeat</keyword>
<dbReference type="EMBL" id="CP011110">
    <property type="protein sequence ID" value="AKA23108.1"/>
    <property type="molecule type" value="Genomic_DNA"/>
</dbReference>
<dbReference type="GO" id="GO:0004630">
    <property type="term" value="F:phospholipase D activity"/>
    <property type="evidence" value="ECO:0007669"/>
    <property type="project" value="UniProtKB-EC"/>
</dbReference>
<sequence length="731" mass="82524">MTYLDQKLSISLEESAATLSADWFAHKNNPLSPPRPAGNVVTPLVCGEEAFKKVYDCIMAATKSIDLISWGFDPGLRLDRSSSDSLNLGELLKHKADNGVEVRVLIWNNRLAQIGENSVIGEGWSGKGGTSLGSGLRDGQPADTSGLDDKRKKLLAQQQKQQARLEQLPANDEAGRRAIRNDLIDIQQSLDNLDTGYTKGRDSGGTVQDPDEQIKTRNWHRWVHSHEARNIEFRTRDFKLVGELTYDDQNGLRMHYGRLAILWRLLKGESDNVPFMQMLLLSLFPSHHQKTLVVDYMDPQKAQGFVMGHNLQRNYWDTTAHAYDDEAGKRDKGFGPWQDLSLHVLGPVLFDLNHNFCNAWDKGSSWIRRVFKGTLNSQRSAVKPLSLIRDGGEPAQICRTQPEEGPETTILEVYEKALGNVHQYAYIENQYFRYKPLAERLKKIAADYVAAGKQQDLHLFVVTNNPDSGHFSSSTYEMLDTLGQGELMPLAHRDLLYDQRQLAYRQRELNARDPSPARDQELAKVQTQMNEQGIGPSRADELLAMDPNKHYNQAAARELEPELLPPKGLKIIVATLVSCKDGSGASTAPIAKTREQRQTERDITEHLGPEQGTAQYKSIYVHSKLLLVDDLFFTLGSANINERSLKSDSELNIAMPSPQTTRTWRERLWGMHSGVSVATNFPTPQKNIMKDYQNWETVINKNWKNQQSNLPLDGNLVRFWDVVTPYAKALD</sequence>
<organism evidence="7 8">
    <name type="scientific">Pseudomonas chlororaphis</name>
    <dbReference type="NCBI Taxonomy" id="587753"/>
    <lineage>
        <taxon>Bacteria</taxon>
        <taxon>Pseudomonadati</taxon>
        <taxon>Pseudomonadota</taxon>
        <taxon>Gammaproteobacteria</taxon>
        <taxon>Pseudomonadales</taxon>
        <taxon>Pseudomonadaceae</taxon>
        <taxon>Pseudomonas</taxon>
    </lineage>
</organism>
<dbReference type="KEGG" id="pcz:PCL1606_16530"/>
<dbReference type="InterPro" id="IPR025202">
    <property type="entry name" value="PLD-like_dom"/>
</dbReference>
<dbReference type="Proteomes" id="UP000032748">
    <property type="component" value="Chromosome"/>
</dbReference>
<feature type="compositionally biased region" description="Basic and acidic residues" evidence="5">
    <location>
        <begin position="592"/>
        <end position="608"/>
    </location>
</feature>
<dbReference type="PATRIC" id="fig|587753.10.peg.1643"/>
<accession>A0A0D5XVL5</accession>
<dbReference type="SMART" id="SM00155">
    <property type="entry name" value="PLDc"/>
    <property type="match status" value="2"/>
</dbReference>
<comment type="catalytic activity">
    <reaction evidence="1">
        <text>a 1,2-diacyl-sn-glycero-3-phosphocholine + H2O = a 1,2-diacyl-sn-glycero-3-phosphate + choline + H(+)</text>
        <dbReference type="Rhea" id="RHEA:14445"/>
        <dbReference type="ChEBI" id="CHEBI:15354"/>
        <dbReference type="ChEBI" id="CHEBI:15377"/>
        <dbReference type="ChEBI" id="CHEBI:15378"/>
        <dbReference type="ChEBI" id="CHEBI:57643"/>
        <dbReference type="ChEBI" id="CHEBI:58608"/>
        <dbReference type="EC" id="3.1.4.4"/>
    </reaction>
</comment>
<evidence type="ECO:0000256" key="1">
    <source>
        <dbReference type="ARBA" id="ARBA00000798"/>
    </source>
</evidence>
<evidence type="ECO:0000313" key="8">
    <source>
        <dbReference type="Proteomes" id="UP000032748"/>
    </source>
</evidence>
<evidence type="ECO:0000313" key="7">
    <source>
        <dbReference type="EMBL" id="AKA23108.1"/>
    </source>
</evidence>
<evidence type="ECO:0000256" key="2">
    <source>
        <dbReference type="ARBA" id="ARBA00022737"/>
    </source>
</evidence>
<dbReference type="RefSeq" id="WP_045881790.1">
    <property type="nucleotide sequence ID" value="NZ_CP011110.1"/>
</dbReference>
<dbReference type="Gene3D" id="3.30.870.10">
    <property type="entry name" value="Endonuclease Chain A"/>
    <property type="match status" value="3"/>
</dbReference>
<protein>
    <submittedName>
        <fullName evidence="7">Phospholipase</fullName>
    </submittedName>
</protein>
<evidence type="ECO:0000256" key="3">
    <source>
        <dbReference type="ARBA" id="ARBA00022801"/>
    </source>
</evidence>
<feature type="domain" description="PLD phosphodiesterase" evidence="6">
    <location>
        <begin position="617"/>
        <end position="644"/>
    </location>
</feature>
<gene>
    <name evidence="7" type="ORF">PCL1606_16530</name>
</gene>
<dbReference type="PROSITE" id="PS50035">
    <property type="entry name" value="PLD"/>
    <property type="match status" value="1"/>
</dbReference>
<dbReference type="AlphaFoldDB" id="A0A0D5XVL5"/>